<comment type="caution">
    <text evidence="2">The sequence shown here is derived from an EMBL/GenBank/DDBJ whole genome shotgun (WGS) entry which is preliminary data.</text>
</comment>
<keyword evidence="3" id="KW-1185">Reference proteome</keyword>
<dbReference type="Gene3D" id="3.30.70.1290">
    <property type="entry name" value="Transposase IS200-like"/>
    <property type="match status" value="1"/>
</dbReference>
<name>A0A2T0WI34_9BACT</name>
<dbReference type="EMBL" id="PVTR01000009">
    <property type="protein sequence ID" value="PRY86346.1"/>
    <property type="molecule type" value="Genomic_DNA"/>
</dbReference>
<sequence>MANSFTQVHVQSIFAVKYRYAVISSEWEEELYKYITGIIQNRGHKMLAINGMPDHIHIFFGLRMDQSISNLVQEVKIGSMNWINKSGFCRSKFYWQNGYSAFSYSKSHVESVIRYIQNQKQHHKKENFLEEYRNILLDFEIPFEEKYLFRSLE</sequence>
<evidence type="ECO:0000313" key="3">
    <source>
        <dbReference type="Proteomes" id="UP000238157"/>
    </source>
</evidence>
<organism evidence="2 3">
    <name type="scientific">Mongoliibacter ruber</name>
    <dbReference type="NCBI Taxonomy" id="1750599"/>
    <lineage>
        <taxon>Bacteria</taxon>
        <taxon>Pseudomonadati</taxon>
        <taxon>Bacteroidota</taxon>
        <taxon>Cytophagia</taxon>
        <taxon>Cytophagales</taxon>
        <taxon>Cyclobacteriaceae</taxon>
        <taxon>Mongoliibacter</taxon>
    </lineage>
</organism>
<accession>A0A2T0WI34</accession>
<dbReference type="PANTHER" id="PTHR33360:SF2">
    <property type="entry name" value="TRANSPOSASE FOR INSERTION SEQUENCE ELEMENT IS200"/>
    <property type="match status" value="1"/>
</dbReference>
<dbReference type="Proteomes" id="UP000238157">
    <property type="component" value="Unassembled WGS sequence"/>
</dbReference>
<evidence type="ECO:0000313" key="2">
    <source>
        <dbReference type="EMBL" id="PRY86346.1"/>
    </source>
</evidence>
<dbReference type="AlphaFoldDB" id="A0A2T0WI34"/>
<dbReference type="SMART" id="SM01321">
    <property type="entry name" value="Y1_Tnp"/>
    <property type="match status" value="1"/>
</dbReference>
<feature type="domain" description="Transposase IS200-like" evidence="1">
    <location>
        <begin position="5"/>
        <end position="119"/>
    </location>
</feature>
<dbReference type="OrthoDB" id="9797997at2"/>
<dbReference type="InterPro" id="IPR036515">
    <property type="entry name" value="Transposase_17_sf"/>
</dbReference>
<dbReference type="GO" id="GO:0004803">
    <property type="term" value="F:transposase activity"/>
    <property type="evidence" value="ECO:0007669"/>
    <property type="project" value="InterPro"/>
</dbReference>
<dbReference type="PANTHER" id="PTHR33360">
    <property type="entry name" value="TRANSPOSASE FOR INSERTION SEQUENCE ELEMENT IS200"/>
    <property type="match status" value="1"/>
</dbReference>
<dbReference type="InterPro" id="IPR002686">
    <property type="entry name" value="Transposase_17"/>
</dbReference>
<proteinExistence type="predicted"/>
<protein>
    <submittedName>
        <fullName evidence="2">REP element-mobilizing transposase RayT</fullName>
    </submittedName>
</protein>
<dbReference type="SUPFAM" id="SSF143422">
    <property type="entry name" value="Transposase IS200-like"/>
    <property type="match status" value="1"/>
</dbReference>
<evidence type="ECO:0000259" key="1">
    <source>
        <dbReference type="SMART" id="SM01321"/>
    </source>
</evidence>
<gene>
    <name evidence="2" type="ORF">CLW00_109194</name>
</gene>
<dbReference type="NCBIfam" id="NF033573">
    <property type="entry name" value="transpos_IS200"/>
    <property type="match status" value="1"/>
</dbReference>
<reference evidence="2 3" key="1">
    <citation type="submission" date="2018-03" db="EMBL/GenBank/DDBJ databases">
        <title>Genomic Encyclopedia of Archaeal and Bacterial Type Strains, Phase II (KMG-II): from individual species to whole genera.</title>
        <authorList>
            <person name="Goeker M."/>
        </authorList>
    </citation>
    <scope>NUCLEOTIDE SEQUENCE [LARGE SCALE GENOMIC DNA]</scope>
    <source>
        <strain evidence="2 3">DSM 27929</strain>
    </source>
</reference>
<dbReference type="GO" id="GO:0003677">
    <property type="term" value="F:DNA binding"/>
    <property type="evidence" value="ECO:0007669"/>
    <property type="project" value="InterPro"/>
</dbReference>
<dbReference type="GO" id="GO:0006313">
    <property type="term" value="P:DNA transposition"/>
    <property type="evidence" value="ECO:0007669"/>
    <property type="project" value="InterPro"/>
</dbReference>
<dbReference type="Pfam" id="PF01797">
    <property type="entry name" value="Y1_Tnp"/>
    <property type="match status" value="1"/>
</dbReference>
<dbReference type="RefSeq" id="WP_106134674.1">
    <property type="nucleotide sequence ID" value="NZ_PVTR01000009.1"/>
</dbReference>